<reference evidence="1" key="2">
    <citation type="submission" date="2022-12" db="EMBL/GenBank/DDBJ databases">
        <authorList>
            <person name="Dechsakulwatana C."/>
            <person name="Rungsihiranrut A."/>
            <person name="Muangchinda C."/>
            <person name="Ningthoujam R."/>
            <person name="Klankeo P."/>
            <person name="Pinyakong O."/>
        </authorList>
    </citation>
    <scope>NUCLEOTIDE SEQUENCE</scope>
    <source>
        <strain evidence="1">TL01-2</strain>
    </source>
</reference>
<reference evidence="1" key="1">
    <citation type="journal article" date="2022" name="J Environ Chem Eng">
        <title>Biodegradation of petroleum oil using a constructed nonpathogenic and heavy metal-tolerant bacterial consortium isolated from marine sponges.</title>
        <authorList>
            <person name="Dechsakulwatana C."/>
            <person name="Rungsihiranrut A."/>
            <person name="Muangchinda C."/>
            <person name="Ningthoujam R."/>
            <person name="Klankeo P."/>
            <person name="Pinyakong O."/>
        </authorList>
    </citation>
    <scope>NUCLEOTIDE SEQUENCE</scope>
    <source>
        <strain evidence="1">TL01-2</strain>
    </source>
</reference>
<accession>A0AAX6NGU6</accession>
<dbReference type="Proteomes" id="UP001269400">
    <property type="component" value="Unassembled WGS sequence"/>
</dbReference>
<proteinExistence type="predicted"/>
<sequence length="201" mass="23427">MAKNNKRKGVKNANSVKMNVSNPTATKKNVHNGKSPATLFNNSLIVDFSYKDWLKSISNKGFSNKLFDESQFAKFMFDVLYKIFPTVQTNWETIRTQPGKGFRHCHPVDEDKLPVVKKIVQELHGNIAVDIEESESLRYWQFGTTQSVRVVGIYDNARNVVYPLFIDYHHLIHASQKHNQNDHKAYKFCPYCYYERQLAYK</sequence>
<name>A0AAX6NGU6_PRIAR</name>
<dbReference type="AlphaFoldDB" id="A0AAX6NGU6"/>
<evidence type="ECO:0000313" key="2">
    <source>
        <dbReference type="Proteomes" id="UP001269400"/>
    </source>
</evidence>
<comment type="caution">
    <text evidence="1">The sequence shown here is derived from an EMBL/GenBank/DDBJ whole genome shotgun (WGS) entry which is preliminary data.</text>
</comment>
<gene>
    <name evidence="1" type="ORF">O0Q50_28445</name>
</gene>
<dbReference type="RefSeq" id="WP_316911589.1">
    <property type="nucleotide sequence ID" value="NZ_JAPTGD010000005.1"/>
</dbReference>
<dbReference type="EMBL" id="JAPTGD010000005">
    <property type="protein sequence ID" value="MDU9695131.1"/>
    <property type="molecule type" value="Genomic_DNA"/>
</dbReference>
<organism evidence="1 2">
    <name type="scientific">Priestia aryabhattai</name>
    <name type="common">Bacillus aryabhattai</name>
    <dbReference type="NCBI Taxonomy" id="412384"/>
    <lineage>
        <taxon>Bacteria</taxon>
        <taxon>Bacillati</taxon>
        <taxon>Bacillota</taxon>
        <taxon>Bacilli</taxon>
        <taxon>Bacillales</taxon>
        <taxon>Bacillaceae</taxon>
        <taxon>Priestia</taxon>
    </lineage>
</organism>
<evidence type="ECO:0000313" key="1">
    <source>
        <dbReference type="EMBL" id="MDU9695131.1"/>
    </source>
</evidence>
<protein>
    <submittedName>
        <fullName evidence="1">Uncharacterized protein</fullName>
    </submittedName>
</protein>